<accession>A0A3M8CVP7</accession>
<evidence type="ECO:0000313" key="1">
    <source>
        <dbReference type="EMBL" id="RNB79579.1"/>
    </source>
</evidence>
<proteinExistence type="predicted"/>
<comment type="caution">
    <text evidence="1">The sequence shown here is derived from an EMBL/GenBank/DDBJ whole genome shotgun (WGS) entry which is preliminary data.</text>
</comment>
<dbReference type="OrthoDB" id="2665787at2"/>
<sequence>MSQACKIKFRQDALRVRSMLCAHDPLGLIRSGASADAYDVYATKTLIILHKIKNGQQTPADLQVYLNALGDGAASDTLCAELIAVANGLDDESPAASLDRK</sequence>
<name>A0A3M8CVP7_9BACL</name>
<dbReference type="AlphaFoldDB" id="A0A3M8CVP7"/>
<protein>
    <submittedName>
        <fullName evidence="1">Uncharacterized protein</fullName>
    </submittedName>
</protein>
<evidence type="ECO:0000313" key="2">
    <source>
        <dbReference type="Proteomes" id="UP000271031"/>
    </source>
</evidence>
<dbReference type="RefSeq" id="WP_122921430.1">
    <property type="nucleotide sequence ID" value="NZ_RHHQ01000028.1"/>
</dbReference>
<dbReference type="Proteomes" id="UP000271031">
    <property type="component" value="Unassembled WGS sequence"/>
</dbReference>
<organism evidence="1 2">
    <name type="scientific">Brevibacillus fluminis</name>
    <dbReference type="NCBI Taxonomy" id="511487"/>
    <lineage>
        <taxon>Bacteria</taxon>
        <taxon>Bacillati</taxon>
        <taxon>Bacillota</taxon>
        <taxon>Bacilli</taxon>
        <taxon>Bacillales</taxon>
        <taxon>Paenibacillaceae</taxon>
        <taxon>Brevibacillus</taxon>
    </lineage>
</organism>
<dbReference type="EMBL" id="RHHQ01000028">
    <property type="protein sequence ID" value="RNB79579.1"/>
    <property type="molecule type" value="Genomic_DNA"/>
</dbReference>
<gene>
    <name evidence="1" type="ORF">EDM56_29080</name>
</gene>
<reference evidence="1 2" key="1">
    <citation type="submission" date="2018-10" db="EMBL/GenBank/DDBJ databases">
        <title>Phylogenomics of Brevibacillus.</title>
        <authorList>
            <person name="Dunlap C."/>
        </authorList>
    </citation>
    <scope>NUCLEOTIDE SEQUENCE [LARGE SCALE GENOMIC DNA]</scope>
    <source>
        <strain evidence="1 2">JCM 15716</strain>
    </source>
</reference>
<keyword evidence="2" id="KW-1185">Reference proteome</keyword>